<name>A0AAW1PBK2_9CHLO</name>
<dbReference type="AlphaFoldDB" id="A0AAW1PBK2"/>
<dbReference type="InterPro" id="IPR016039">
    <property type="entry name" value="Thiolase-like"/>
</dbReference>
<sequence>MSDFFGALPVRSQRQVVVTGLGIVCALGSGLEHVWQRLTGGSCGIATLQEESLPEDQRAGFDVDQNFQAGMIPATVLRQALEDLPHLQKTRQTSPCVAFAEIAAAQALQGARWAPTEDRDRDASGVVMGSGLAFTAELATAGMLQAQGTMRRLSPHFVPRVLGNTAAGHVSMRHGLRGPNLAPACAGAAGAQALCDAFRLVRDGTADVMVAGGSDSCLDVVSFEAYSRAVSLHNKTASSAASSQQQVEWPLGQGASVLVLEELEHARTRRAHIYAQILGCSSLGPSMAVAAPSSWAPADQAEAAALEDAGLSQKDIALYFSSHPTRYVEDLWSQQDHSLAKHSINNSCNGVHSWCCRSIGSLACNPSSAGPQSANGKPC</sequence>
<reference evidence="4 5" key="1">
    <citation type="journal article" date="2024" name="Nat. Commun.">
        <title>Phylogenomics reveals the evolutionary origins of lichenization in chlorophyte algae.</title>
        <authorList>
            <person name="Puginier C."/>
            <person name="Libourel C."/>
            <person name="Otte J."/>
            <person name="Skaloud P."/>
            <person name="Haon M."/>
            <person name="Grisel S."/>
            <person name="Petersen M."/>
            <person name="Berrin J.G."/>
            <person name="Delaux P.M."/>
            <person name="Dal Grande F."/>
            <person name="Keller J."/>
        </authorList>
    </citation>
    <scope>NUCLEOTIDE SEQUENCE [LARGE SCALE GENOMIC DNA]</scope>
    <source>
        <strain evidence="4 5">SAG 2036</strain>
    </source>
</reference>
<dbReference type="GO" id="GO:0005739">
    <property type="term" value="C:mitochondrion"/>
    <property type="evidence" value="ECO:0007669"/>
    <property type="project" value="TreeGrafter"/>
</dbReference>
<protein>
    <recommendedName>
        <fullName evidence="1">beta-ketoacyl-[acyl-carrier-protein] synthase I</fullName>
        <ecNumber evidence="1">2.3.1.41</ecNumber>
    </recommendedName>
</protein>
<organism evidence="4 5">
    <name type="scientific">Symbiochloris irregularis</name>
    <dbReference type="NCBI Taxonomy" id="706552"/>
    <lineage>
        <taxon>Eukaryota</taxon>
        <taxon>Viridiplantae</taxon>
        <taxon>Chlorophyta</taxon>
        <taxon>core chlorophytes</taxon>
        <taxon>Trebouxiophyceae</taxon>
        <taxon>Trebouxiales</taxon>
        <taxon>Trebouxiaceae</taxon>
        <taxon>Symbiochloris</taxon>
    </lineage>
</organism>
<dbReference type="EMBL" id="JALJOQ010000041">
    <property type="protein sequence ID" value="KAK9805801.1"/>
    <property type="molecule type" value="Genomic_DNA"/>
</dbReference>
<dbReference type="Proteomes" id="UP001465755">
    <property type="component" value="Unassembled WGS sequence"/>
</dbReference>
<keyword evidence="2" id="KW-0808">Transferase</keyword>
<feature type="domain" description="Beta-ketoacyl synthase-like N-terminal" evidence="3">
    <location>
        <begin position="14"/>
        <end position="266"/>
    </location>
</feature>
<evidence type="ECO:0000256" key="1">
    <source>
        <dbReference type="ARBA" id="ARBA00013191"/>
    </source>
</evidence>
<dbReference type="Pfam" id="PF00109">
    <property type="entry name" value="ketoacyl-synt"/>
    <property type="match status" value="1"/>
</dbReference>
<proteinExistence type="predicted"/>
<evidence type="ECO:0000313" key="4">
    <source>
        <dbReference type="EMBL" id="KAK9805801.1"/>
    </source>
</evidence>
<keyword evidence="5" id="KW-1185">Reference proteome</keyword>
<dbReference type="EC" id="2.3.1.41" evidence="1"/>
<dbReference type="GO" id="GO:0006633">
    <property type="term" value="P:fatty acid biosynthetic process"/>
    <property type="evidence" value="ECO:0007669"/>
    <property type="project" value="TreeGrafter"/>
</dbReference>
<dbReference type="Gene3D" id="3.40.47.10">
    <property type="match status" value="1"/>
</dbReference>
<dbReference type="GO" id="GO:0004315">
    <property type="term" value="F:3-oxoacyl-[acyl-carrier-protein] synthase activity"/>
    <property type="evidence" value="ECO:0007669"/>
    <property type="project" value="UniProtKB-EC"/>
</dbReference>
<dbReference type="PANTHER" id="PTHR11712">
    <property type="entry name" value="POLYKETIDE SYNTHASE-RELATED"/>
    <property type="match status" value="1"/>
</dbReference>
<dbReference type="SUPFAM" id="SSF53901">
    <property type="entry name" value="Thiolase-like"/>
    <property type="match status" value="2"/>
</dbReference>
<dbReference type="PANTHER" id="PTHR11712:SF297">
    <property type="entry name" value="3-OXOACYL-[ACYL-CARRIER-PROTEIN] SYNTHASE, MITOCHONDRIAL"/>
    <property type="match status" value="1"/>
</dbReference>
<dbReference type="InterPro" id="IPR000794">
    <property type="entry name" value="Beta-ketoacyl_synthase"/>
</dbReference>
<evidence type="ECO:0000256" key="2">
    <source>
        <dbReference type="ARBA" id="ARBA00022679"/>
    </source>
</evidence>
<evidence type="ECO:0000259" key="3">
    <source>
        <dbReference type="Pfam" id="PF00109"/>
    </source>
</evidence>
<comment type="caution">
    <text evidence="4">The sequence shown here is derived from an EMBL/GenBank/DDBJ whole genome shotgun (WGS) entry which is preliminary data.</text>
</comment>
<dbReference type="InterPro" id="IPR014030">
    <property type="entry name" value="Ketoacyl_synth_N"/>
</dbReference>
<evidence type="ECO:0000313" key="5">
    <source>
        <dbReference type="Proteomes" id="UP001465755"/>
    </source>
</evidence>
<accession>A0AAW1PBK2</accession>
<gene>
    <name evidence="4" type="ORF">WJX73_001428</name>
</gene>